<dbReference type="InterPro" id="IPR038109">
    <property type="entry name" value="DNA_bind_recomb_sf"/>
</dbReference>
<dbReference type="STRING" id="1797513.A2782_02025"/>
<dbReference type="EMBL" id="MHBW01000032">
    <property type="protein sequence ID" value="OGY08015.1"/>
    <property type="molecule type" value="Genomic_DNA"/>
</dbReference>
<dbReference type="Gene3D" id="3.40.50.1390">
    <property type="entry name" value="Resolvase, N-terminal catalytic domain"/>
    <property type="match status" value="1"/>
</dbReference>
<sequence length="496" mass="57524">MFLYARKSTDVEDKQIRSIPDQILELREFAKRENIEILEELIEKQSAKIPGRPVFDSMIERIEKGEACGILAWHPDRLARNSIDGGKIIYLVDTGKIKLLKFPQFWFDPTPQGKFMLTIAFGQSKYYVDSLSENTKRGLRQKALRGEFPSWAPVGYLNVIRDRRKIIIVDKKKAPIVVKALEMFATGNLRIMDIGSFLAKNGITTRGGKVIPSDQITFQLLTNPFYFGHFRFKGEVYEGIHTPIITKKLWDQVQKVVKRRSKVITKERIHKPFMGLFRCGECGYMITAEMKKGFTYYRCTKKSKVIKCTQLFTREEDVDKQLSDNLLTVSLRQDWADKMLDKLSLEEKYVAQSCQVFVQSKKDEIKLINDKLQRLLDSYLDQVIDRDSYLIKKSELLSLKKTLEEQIINFQHSQNAWLEPMKQWIVEATNVANIAREDNLEEKKVLALKIFGSNSTLKDRKVCCEALNPWSALRADPPTRDSVRKRGFILNHSSQY</sequence>
<protein>
    <recommendedName>
        <fullName evidence="5">Recombinase domain-containing protein</fullName>
    </recommendedName>
</protein>
<dbReference type="PANTHER" id="PTHR30461:SF23">
    <property type="entry name" value="DNA RECOMBINASE-RELATED"/>
    <property type="match status" value="1"/>
</dbReference>
<dbReference type="InterPro" id="IPR011109">
    <property type="entry name" value="DNA_bind_recombinase_dom"/>
</dbReference>
<dbReference type="CDD" id="cd00338">
    <property type="entry name" value="Ser_Recombinase"/>
    <property type="match status" value="1"/>
</dbReference>
<organism evidence="3 4">
    <name type="scientific">Candidatus Blackburnbacteria bacterium RIFCSPHIGHO2_01_FULL_43_15b</name>
    <dbReference type="NCBI Taxonomy" id="1797513"/>
    <lineage>
        <taxon>Bacteria</taxon>
        <taxon>Candidatus Blackburniibacteriota</taxon>
    </lineage>
</organism>
<evidence type="ECO:0000259" key="1">
    <source>
        <dbReference type="PROSITE" id="PS51736"/>
    </source>
</evidence>
<proteinExistence type="predicted"/>
<dbReference type="PROSITE" id="PS51737">
    <property type="entry name" value="RECOMBINASE_DNA_BIND"/>
    <property type="match status" value="1"/>
</dbReference>
<comment type="caution">
    <text evidence="3">The sequence shown here is derived from an EMBL/GenBank/DDBJ whole genome shotgun (WGS) entry which is preliminary data.</text>
</comment>
<dbReference type="InterPro" id="IPR006119">
    <property type="entry name" value="Resolv_N"/>
</dbReference>
<dbReference type="SMART" id="SM00857">
    <property type="entry name" value="Resolvase"/>
    <property type="match status" value="1"/>
</dbReference>
<dbReference type="PANTHER" id="PTHR30461">
    <property type="entry name" value="DNA-INVERTASE FROM LAMBDOID PROPHAGE"/>
    <property type="match status" value="1"/>
</dbReference>
<dbReference type="Pfam" id="PF13408">
    <property type="entry name" value="Zn_ribbon_recom"/>
    <property type="match status" value="1"/>
</dbReference>
<dbReference type="InterPro" id="IPR025827">
    <property type="entry name" value="Zn_ribbon_recom_dom"/>
</dbReference>
<evidence type="ECO:0000313" key="3">
    <source>
        <dbReference type="EMBL" id="OGY08015.1"/>
    </source>
</evidence>
<reference evidence="3 4" key="1">
    <citation type="journal article" date="2016" name="Nat. Commun.">
        <title>Thousands of microbial genomes shed light on interconnected biogeochemical processes in an aquifer system.</title>
        <authorList>
            <person name="Anantharaman K."/>
            <person name="Brown C.T."/>
            <person name="Hug L.A."/>
            <person name="Sharon I."/>
            <person name="Castelle C.J."/>
            <person name="Probst A.J."/>
            <person name="Thomas B.C."/>
            <person name="Singh A."/>
            <person name="Wilkins M.J."/>
            <person name="Karaoz U."/>
            <person name="Brodie E.L."/>
            <person name="Williams K.H."/>
            <person name="Hubbard S.S."/>
            <person name="Banfield J.F."/>
        </authorList>
    </citation>
    <scope>NUCLEOTIDE SEQUENCE [LARGE SCALE GENOMIC DNA]</scope>
</reference>
<dbReference type="SUPFAM" id="SSF53041">
    <property type="entry name" value="Resolvase-like"/>
    <property type="match status" value="1"/>
</dbReference>
<dbReference type="InterPro" id="IPR036162">
    <property type="entry name" value="Resolvase-like_N_sf"/>
</dbReference>
<name>A0A1G1UY41_9BACT</name>
<evidence type="ECO:0000259" key="2">
    <source>
        <dbReference type="PROSITE" id="PS51737"/>
    </source>
</evidence>
<dbReference type="InterPro" id="IPR050639">
    <property type="entry name" value="SSR_resolvase"/>
</dbReference>
<gene>
    <name evidence="3" type="ORF">A2782_02025</name>
</gene>
<dbReference type="PROSITE" id="PS51736">
    <property type="entry name" value="RECOMBINASES_3"/>
    <property type="match status" value="1"/>
</dbReference>
<dbReference type="GO" id="GO:0000150">
    <property type="term" value="F:DNA strand exchange activity"/>
    <property type="evidence" value="ECO:0007669"/>
    <property type="project" value="InterPro"/>
</dbReference>
<evidence type="ECO:0000313" key="4">
    <source>
        <dbReference type="Proteomes" id="UP000177967"/>
    </source>
</evidence>
<dbReference type="Gene3D" id="3.90.1750.20">
    <property type="entry name" value="Putative Large Serine Recombinase, Chain B, Domain 2"/>
    <property type="match status" value="1"/>
</dbReference>
<dbReference type="Pfam" id="PF07508">
    <property type="entry name" value="Recombinase"/>
    <property type="match status" value="1"/>
</dbReference>
<dbReference type="Pfam" id="PF00239">
    <property type="entry name" value="Resolvase"/>
    <property type="match status" value="1"/>
</dbReference>
<evidence type="ECO:0008006" key="5">
    <source>
        <dbReference type="Google" id="ProtNLM"/>
    </source>
</evidence>
<accession>A0A1G1UY41</accession>
<dbReference type="AlphaFoldDB" id="A0A1G1UY41"/>
<dbReference type="GO" id="GO:0003677">
    <property type="term" value="F:DNA binding"/>
    <property type="evidence" value="ECO:0007669"/>
    <property type="project" value="InterPro"/>
</dbReference>
<dbReference type="Proteomes" id="UP000177967">
    <property type="component" value="Unassembled WGS sequence"/>
</dbReference>
<feature type="domain" description="Resolvase/invertase-type recombinase catalytic" evidence="1">
    <location>
        <begin position="1"/>
        <end position="146"/>
    </location>
</feature>
<feature type="domain" description="Recombinase" evidence="2">
    <location>
        <begin position="153"/>
        <end position="263"/>
    </location>
</feature>